<gene>
    <name evidence="1" type="ORF">PGLA1383_LOCUS10259</name>
</gene>
<keyword evidence="2" id="KW-1185">Reference proteome</keyword>
<evidence type="ECO:0000313" key="2">
    <source>
        <dbReference type="Proteomes" id="UP000654075"/>
    </source>
</evidence>
<feature type="non-terminal residue" evidence="1">
    <location>
        <position position="150"/>
    </location>
</feature>
<dbReference type="EMBL" id="CAJNNV010005048">
    <property type="protein sequence ID" value="CAE8591591.1"/>
    <property type="molecule type" value="Genomic_DNA"/>
</dbReference>
<proteinExistence type="predicted"/>
<reference evidence="1" key="1">
    <citation type="submission" date="2021-02" db="EMBL/GenBank/DDBJ databases">
        <authorList>
            <person name="Dougan E. K."/>
            <person name="Rhodes N."/>
            <person name="Thang M."/>
            <person name="Chan C."/>
        </authorList>
    </citation>
    <scope>NUCLEOTIDE SEQUENCE</scope>
</reference>
<dbReference type="AlphaFoldDB" id="A0A813DSD4"/>
<name>A0A813DSD4_POLGL</name>
<protein>
    <submittedName>
        <fullName evidence="1">Uncharacterized protein</fullName>
    </submittedName>
</protein>
<feature type="non-terminal residue" evidence="1">
    <location>
        <position position="1"/>
    </location>
</feature>
<sequence>YGSSGWLRMFAHEVIRDARVRVVAWVDAGDFVFLQDPAHLLAHRDLFGKRRAVGIAGDANGVGGLPLQVFDLPQMRQSNWSHLVAKVVRSEYAVLGPQLCELGEGRTLVAMLSKEVAGPGNEQLSYPLPSTWAYMPWAVWIPGRGVASLW</sequence>
<accession>A0A813DSD4</accession>
<evidence type="ECO:0000313" key="1">
    <source>
        <dbReference type="EMBL" id="CAE8591591.1"/>
    </source>
</evidence>
<comment type="caution">
    <text evidence="1">The sequence shown here is derived from an EMBL/GenBank/DDBJ whole genome shotgun (WGS) entry which is preliminary data.</text>
</comment>
<organism evidence="1 2">
    <name type="scientific">Polarella glacialis</name>
    <name type="common">Dinoflagellate</name>
    <dbReference type="NCBI Taxonomy" id="89957"/>
    <lineage>
        <taxon>Eukaryota</taxon>
        <taxon>Sar</taxon>
        <taxon>Alveolata</taxon>
        <taxon>Dinophyceae</taxon>
        <taxon>Suessiales</taxon>
        <taxon>Suessiaceae</taxon>
        <taxon>Polarella</taxon>
    </lineage>
</organism>
<dbReference type="Proteomes" id="UP000654075">
    <property type="component" value="Unassembled WGS sequence"/>
</dbReference>